<protein>
    <submittedName>
        <fullName evidence="1">Uncharacterized protein</fullName>
    </submittedName>
</protein>
<accession>W9SFU9</accession>
<name>W9SFU9_9ROSA</name>
<keyword evidence="2" id="KW-1185">Reference proteome</keyword>
<dbReference type="Proteomes" id="UP000030645">
    <property type="component" value="Unassembled WGS sequence"/>
</dbReference>
<dbReference type="AlphaFoldDB" id="W9SFU9"/>
<gene>
    <name evidence="1" type="ORF">L484_027997</name>
</gene>
<evidence type="ECO:0000313" key="2">
    <source>
        <dbReference type="Proteomes" id="UP000030645"/>
    </source>
</evidence>
<proteinExistence type="predicted"/>
<sequence length="68" mass="7501">MNTALATLVIIGAKNEILRPLRDRSVQVSFHISSVSFCDLQEKGAIHAEEQETKAGSQEGLHKSCHRL</sequence>
<reference evidence="1" key="1">
    <citation type="submission" date="2013-06" db="EMBL/GenBank/DDBJ databases">
        <title>Draft Genome Sequence of a Mulberry Tree, Morus notabilis C.K. Schn.</title>
        <authorList>
            <person name="He N."/>
            <person name="Zhao S."/>
        </authorList>
    </citation>
    <scope>NUCLEOTIDE SEQUENCE</scope>
</reference>
<evidence type="ECO:0000313" key="1">
    <source>
        <dbReference type="EMBL" id="EXC30818.1"/>
    </source>
</evidence>
<organism evidence="1 2">
    <name type="scientific">Morus notabilis</name>
    <dbReference type="NCBI Taxonomy" id="981085"/>
    <lineage>
        <taxon>Eukaryota</taxon>
        <taxon>Viridiplantae</taxon>
        <taxon>Streptophyta</taxon>
        <taxon>Embryophyta</taxon>
        <taxon>Tracheophyta</taxon>
        <taxon>Spermatophyta</taxon>
        <taxon>Magnoliopsida</taxon>
        <taxon>eudicotyledons</taxon>
        <taxon>Gunneridae</taxon>
        <taxon>Pentapetalae</taxon>
        <taxon>rosids</taxon>
        <taxon>fabids</taxon>
        <taxon>Rosales</taxon>
        <taxon>Moraceae</taxon>
        <taxon>Moreae</taxon>
        <taxon>Morus</taxon>
    </lineage>
</organism>
<dbReference type="EMBL" id="KE346217">
    <property type="protein sequence ID" value="EXC30818.1"/>
    <property type="molecule type" value="Genomic_DNA"/>
</dbReference>